<keyword evidence="2" id="KW-1185">Reference proteome</keyword>
<name>A0A1E3VJ44_9HYPH</name>
<evidence type="ECO:0000313" key="1">
    <source>
        <dbReference type="EMBL" id="ODR93550.1"/>
    </source>
</evidence>
<comment type="caution">
    <text evidence="1">The sequence shown here is derived from an EMBL/GenBank/DDBJ whole genome shotgun (WGS) entry which is preliminary data.</text>
</comment>
<dbReference type="RefSeq" id="WP_069445615.1">
    <property type="nucleotide sequence ID" value="NZ_LPWE01000014.1"/>
</dbReference>
<dbReference type="Proteomes" id="UP000094172">
    <property type="component" value="Unassembled WGS sequence"/>
</dbReference>
<protein>
    <submittedName>
        <fullName evidence="1">Uncharacterized protein</fullName>
    </submittedName>
</protein>
<proteinExistence type="predicted"/>
<reference evidence="1 2" key="1">
    <citation type="journal article" date="2016" name="Environ. Microbiol.">
        <title>New Methyloceanibacter diversity from North Sea sediments includes methanotroph containing solely the soluble methane monooxygenase.</title>
        <authorList>
            <person name="Vekeman B."/>
            <person name="Kerckhof F.M."/>
            <person name="Cremers G."/>
            <person name="de Vos P."/>
            <person name="Vandamme P."/>
            <person name="Boon N."/>
            <person name="Op den Camp H.J."/>
            <person name="Heylen K."/>
        </authorList>
    </citation>
    <scope>NUCLEOTIDE SEQUENCE [LARGE SCALE GENOMIC DNA]</scope>
    <source>
        <strain evidence="1 2">R-67176</strain>
    </source>
</reference>
<dbReference type="EMBL" id="LPWE01000014">
    <property type="protein sequence ID" value="ODR93550.1"/>
    <property type="molecule type" value="Genomic_DNA"/>
</dbReference>
<accession>A0A1E3VJ44</accession>
<evidence type="ECO:0000313" key="2">
    <source>
        <dbReference type="Proteomes" id="UP000094172"/>
    </source>
</evidence>
<sequence>MALSHDLQSLSAWFNELAEGRAEFTLEGVACFRACLERAVDDAMALENTPVVVTSELAPAKQVDNVVYLRPRASQDEGGSNVTA</sequence>
<dbReference type="STRING" id="1774970.AUC70_11855"/>
<gene>
    <name evidence="1" type="ORF">AUC70_11855</name>
</gene>
<organism evidence="1 2">
    <name type="scientific">Methyloceanibacter stevinii</name>
    <dbReference type="NCBI Taxonomy" id="1774970"/>
    <lineage>
        <taxon>Bacteria</taxon>
        <taxon>Pseudomonadati</taxon>
        <taxon>Pseudomonadota</taxon>
        <taxon>Alphaproteobacteria</taxon>
        <taxon>Hyphomicrobiales</taxon>
        <taxon>Hyphomicrobiaceae</taxon>
        <taxon>Methyloceanibacter</taxon>
    </lineage>
</organism>
<dbReference type="AlphaFoldDB" id="A0A1E3VJ44"/>